<organism evidence="2 3">
    <name type="scientific">Priestia endophytica DSM 13796</name>
    <dbReference type="NCBI Taxonomy" id="1121089"/>
    <lineage>
        <taxon>Bacteria</taxon>
        <taxon>Bacillati</taxon>
        <taxon>Bacillota</taxon>
        <taxon>Bacilli</taxon>
        <taxon>Bacillales</taxon>
        <taxon>Bacillaceae</taxon>
        <taxon>Priestia</taxon>
    </lineage>
</organism>
<gene>
    <name evidence="2" type="ORF">SAMN02745910_04163</name>
</gene>
<proteinExistence type="predicted"/>
<accession>A0A1I6BT35</accession>
<dbReference type="EMBL" id="FOXX01000013">
    <property type="protein sequence ID" value="SFQ84108.1"/>
    <property type="molecule type" value="Genomic_DNA"/>
</dbReference>
<reference evidence="2 3" key="1">
    <citation type="submission" date="2016-10" db="EMBL/GenBank/DDBJ databases">
        <authorList>
            <person name="Varghese N."/>
            <person name="Submissions S."/>
        </authorList>
    </citation>
    <scope>NUCLEOTIDE SEQUENCE [LARGE SCALE GENOMIC DNA]</scope>
    <source>
        <strain evidence="2 3">DSM 13796</strain>
    </source>
</reference>
<feature type="transmembrane region" description="Helical" evidence="1">
    <location>
        <begin position="6"/>
        <end position="26"/>
    </location>
</feature>
<sequence length="39" mass="4580">MDTMRIIQYICSISGVILLGFTYYHILKKESKTKNKNKT</sequence>
<evidence type="ECO:0000256" key="1">
    <source>
        <dbReference type="SAM" id="Phobius"/>
    </source>
</evidence>
<protein>
    <submittedName>
        <fullName evidence="2">Uncharacterized protein</fullName>
    </submittedName>
</protein>
<keyword evidence="1" id="KW-0812">Transmembrane</keyword>
<keyword evidence="1" id="KW-0472">Membrane</keyword>
<evidence type="ECO:0000313" key="2">
    <source>
        <dbReference type="EMBL" id="SFQ84108.1"/>
    </source>
</evidence>
<name>A0A1I6BT35_9BACI</name>
<keyword evidence="1" id="KW-1133">Transmembrane helix</keyword>
<comment type="caution">
    <text evidence="2">The sequence shown here is derived from an EMBL/GenBank/DDBJ whole genome shotgun (WGS) entry which is preliminary data.</text>
</comment>
<dbReference type="Proteomes" id="UP000182762">
    <property type="component" value="Unassembled WGS sequence"/>
</dbReference>
<evidence type="ECO:0000313" key="3">
    <source>
        <dbReference type="Proteomes" id="UP000182762"/>
    </source>
</evidence>
<keyword evidence="3" id="KW-1185">Reference proteome</keyword>